<dbReference type="GO" id="GO:0003677">
    <property type="term" value="F:DNA binding"/>
    <property type="evidence" value="ECO:0007669"/>
    <property type="project" value="InterPro"/>
</dbReference>
<dbReference type="InterPro" id="IPR013324">
    <property type="entry name" value="RNA_pol_sigma_r3/r4-like"/>
</dbReference>
<comment type="caution">
    <text evidence="7">The sequence shown here is derived from an EMBL/GenBank/DDBJ whole genome shotgun (WGS) entry which is preliminary data.</text>
</comment>
<dbReference type="Pfam" id="PF08281">
    <property type="entry name" value="Sigma70_r4_2"/>
    <property type="match status" value="1"/>
</dbReference>
<keyword evidence="4" id="KW-0804">Transcription</keyword>
<dbReference type="Gene3D" id="1.10.10.10">
    <property type="entry name" value="Winged helix-like DNA-binding domain superfamily/Winged helix DNA-binding domain"/>
    <property type="match status" value="1"/>
</dbReference>
<dbReference type="PANTHER" id="PTHR43133:SF62">
    <property type="entry name" value="RNA POLYMERASE SIGMA FACTOR SIGZ"/>
    <property type="match status" value="1"/>
</dbReference>
<dbReference type="GO" id="GO:0006352">
    <property type="term" value="P:DNA-templated transcription initiation"/>
    <property type="evidence" value="ECO:0007669"/>
    <property type="project" value="InterPro"/>
</dbReference>
<evidence type="ECO:0000256" key="2">
    <source>
        <dbReference type="ARBA" id="ARBA00023015"/>
    </source>
</evidence>
<gene>
    <name evidence="7" type="ORF">DGQ38_10895</name>
</gene>
<dbReference type="PANTHER" id="PTHR43133">
    <property type="entry name" value="RNA POLYMERASE ECF-TYPE SIGMA FACTO"/>
    <property type="match status" value="1"/>
</dbReference>
<evidence type="ECO:0000259" key="5">
    <source>
        <dbReference type="Pfam" id="PF04542"/>
    </source>
</evidence>
<name>A0A3D5J231_9FLAO</name>
<accession>A0A3D5J231</accession>
<protein>
    <submittedName>
        <fullName evidence="7">RNA polymerase subunit sigma-70</fullName>
    </submittedName>
</protein>
<keyword evidence="2" id="KW-0805">Transcription regulation</keyword>
<dbReference type="GO" id="GO:0016987">
    <property type="term" value="F:sigma factor activity"/>
    <property type="evidence" value="ECO:0007669"/>
    <property type="project" value="UniProtKB-KW"/>
</dbReference>
<dbReference type="Proteomes" id="UP000264330">
    <property type="component" value="Unassembled WGS sequence"/>
</dbReference>
<keyword evidence="3" id="KW-0731">Sigma factor</keyword>
<dbReference type="SUPFAM" id="SSF88659">
    <property type="entry name" value="Sigma3 and sigma4 domains of RNA polymerase sigma factors"/>
    <property type="match status" value="1"/>
</dbReference>
<dbReference type="EMBL" id="DPMF01000255">
    <property type="protein sequence ID" value="HCV81542.1"/>
    <property type="molecule type" value="Genomic_DNA"/>
</dbReference>
<dbReference type="Gene3D" id="1.10.1740.10">
    <property type="match status" value="1"/>
</dbReference>
<reference evidence="7 8" key="1">
    <citation type="journal article" date="2018" name="Nat. Biotechnol.">
        <title>A standardized bacterial taxonomy based on genome phylogeny substantially revises the tree of life.</title>
        <authorList>
            <person name="Parks D.H."/>
            <person name="Chuvochina M."/>
            <person name="Waite D.W."/>
            <person name="Rinke C."/>
            <person name="Skarshewski A."/>
            <person name="Chaumeil P.A."/>
            <person name="Hugenholtz P."/>
        </authorList>
    </citation>
    <scope>NUCLEOTIDE SEQUENCE [LARGE SCALE GENOMIC DNA]</scope>
    <source>
        <strain evidence="7">UBA9359</strain>
    </source>
</reference>
<evidence type="ECO:0000313" key="8">
    <source>
        <dbReference type="Proteomes" id="UP000264330"/>
    </source>
</evidence>
<dbReference type="NCBIfam" id="TIGR02937">
    <property type="entry name" value="sigma70-ECF"/>
    <property type="match status" value="1"/>
</dbReference>
<dbReference type="AlphaFoldDB" id="A0A3D5J231"/>
<dbReference type="Pfam" id="PF04542">
    <property type="entry name" value="Sigma70_r2"/>
    <property type="match status" value="1"/>
</dbReference>
<feature type="domain" description="RNA polymerase sigma factor 70 region 4 type 2" evidence="6">
    <location>
        <begin position="123"/>
        <end position="170"/>
    </location>
</feature>
<evidence type="ECO:0000256" key="3">
    <source>
        <dbReference type="ARBA" id="ARBA00023082"/>
    </source>
</evidence>
<proteinExistence type="inferred from homology"/>
<dbReference type="InterPro" id="IPR014284">
    <property type="entry name" value="RNA_pol_sigma-70_dom"/>
</dbReference>
<comment type="similarity">
    <text evidence="1">Belongs to the sigma-70 factor family. ECF subfamily.</text>
</comment>
<evidence type="ECO:0000256" key="1">
    <source>
        <dbReference type="ARBA" id="ARBA00010641"/>
    </source>
</evidence>
<evidence type="ECO:0000313" key="7">
    <source>
        <dbReference type="EMBL" id="HCV81542.1"/>
    </source>
</evidence>
<dbReference type="SUPFAM" id="SSF88946">
    <property type="entry name" value="Sigma2 domain of RNA polymerase sigma factors"/>
    <property type="match status" value="1"/>
</dbReference>
<dbReference type="InterPro" id="IPR013249">
    <property type="entry name" value="RNA_pol_sigma70_r4_t2"/>
</dbReference>
<dbReference type="InterPro" id="IPR007627">
    <property type="entry name" value="RNA_pol_sigma70_r2"/>
</dbReference>
<sequence>MRIAQLQVALARIVNVIALVALRKDNFMDTKEIWNKYQEEFYFFILKRTKNGDCANDILQSSFLKIHKNLDKLKDPGKLKSWAFQIIRNEINDYLNRSIFDITDAKLQCLDEDLNPFTEVCCFDKFLSDLPKEYCDVMKLVYIDGKPQKEAAACMGISLANTKARIRRSKIMMIDRFKECCKYETNIDGKLVGQAKCTNCESPNL</sequence>
<dbReference type="InterPro" id="IPR013325">
    <property type="entry name" value="RNA_pol_sigma_r2"/>
</dbReference>
<dbReference type="InterPro" id="IPR039425">
    <property type="entry name" value="RNA_pol_sigma-70-like"/>
</dbReference>
<dbReference type="InterPro" id="IPR036388">
    <property type="entry name" value="WH-like_DNA-bd_sf"/>
</dbReference>
<organism evidence="7 8">
    <name type="scientific">Zunongwangia profunda</name>
    <dbReference type="NCBI Taxonomy" id="398743"/>
    <lineage>
        <taxon>Bacteria</taxon>
        <taxon>Pseudomonadati</taxon>
        <taxon>Bacteroidota</taxon>
        <taxon>Flavobacteriia</taxon>
        <taxon>Flavobacteriales</taxon>
        <taxon>Flavobacteriaceae</taxon>
        <taxon>Zunongwangia</taxon>
    </lineage>
</organism>
<feature type="domain" description="RNA polymerase sigma-70 region 2" evidence="5">
    <location>
        <begin position="35"/>
        <end position="97"/>
    </location>
</feature>
<evidence type="ECO:0000259" key="6">
    <source>
        <dbReference type="Pfam" id="PF08281"/>
    </source>
</evidence>
<evidence type="ECO:0000256" key="4">
    <source>
        <dbReference type="ARBA" id="ARBA00023163"/>
    </source>
</evidence>